<feature type="compositionally biased region" description="Basic and acidic residues" evidence="3">
    <location>
        <begin position="188"/>
        <end position="204"/>
    </location>
</feature>
<feature type="compositionally biased region" description="Low complexity" evidence="3">
    <location>
        <begin position="139"/>
        <end position="162"/>
    </location>
</feature>
<dbReference type="OrthoDB" id="79171at2759"/>
<dbReference type="SUPFAM" id="SSF63748">
    <property type="entry name" value="Tudor/PWWP/MBT"/>
    <property type="match status" value="1"/>
</dbReference>
<dbReference type="RefSeq" id="XP_025601200.1">
    <property type="nucleotide sequence ID" value="XM_025743870.1"/>
</dbReference>
<evidence type="ECO:0000313" key="6">
    <source>
        <dbReference type="Proteomes" id="UP000245946"/>
    </source>
</evidence>
<dbReference type="GO" id="GO:0005634">
    <property type="term" value="C:nucleus"/>
    <property type="evidence" value="ECO:0007669"/>
    <property type="project" value="UniProtKB-SubCell"/>
</dbReference>
<comment type="subcellular location">
    <subcellularLocation>
        <location evidence="1">Nucleus</location>
    </subcellularLocation>
</comment>
<organism evidence="5 6">
    <name type="scientific">Tilletiopsis washingtonensis</name>
    <dbReference type="NCBI Taxonomy" id="58919"/>
    <lineage>
        <taxon>Eukaryota</taxon>
        <taxon>Fungi</taxon>
        <taxon>Dikarya</taxon>
        <taxon>Basidiomycota</taxon>
        <taxon>Ustilaginomycotina</taxon>
        <taxon>Exobasidiomycetes</taxon>
        <taxon>Entylomatales</taxon>
        <taxon>Entylomatales incertae sedis</taxon>
        <taxon>Tilletiopsis</taxon>
    </lineage>
</organism>
<dbReference type="STRING" id="58919.A0A316ZHC7"/>
<dbReference type="AlphaFoldDB" id="A0A316ZHC7"/>
<proteinExistence type="predicted"/>
<evidence type="ECO:0000259" key="4">
    <source>
        <dbReference type="PROSITE" id="PS50304"/>
    </source>
</evidence>
<evidence type="ECO:0000256" key="2">
    <source>
        <dbReference type="ARBA" id="ARBA00023242"/>
    </source>
</evidence>
<evidence type="ECO:0000256" key="1">
    <source>
        <dbReference type="ARBA" id="ARBA00004123"/>
    </source>
</evidence>
<dbReference type="Gene3D" id="2.30.30.140">
    <property type="match status" value="1"/>
</dbReference>
<reference evidence="5 6" key="1">
    <citation type="journal article" date="2018" name="Mol. Biol. Evol.">
        <title>Broad Genomic Sampling Reveals a Smut Pathogenic Ancestry of the Fungal Clade Ustilaginomycotina.</title>
        <authorList>
            <person name="Kijpornyongpan T."/>
            <person name="Mondo S.J."/>
            <person name="Barry K."/>
            <person name="Sandor L."/>
            <person name="Lee J."/>
            <person name="Lipzen A."/>
            <person name="Pangilinan J."/>
            <person name="LaButti K."/>
            <person name="Hainaut M."/>
            <person name="Henrissat B."/>
            <person name="Grigoriev I.V."/>
            <person name="Spatafora J.W."/>
            <person name="Aime M.C."/>
        </authorList>
    </citation>
    <scope>NUCLEOTIDE SEQUENCE [LARGE SCALE GENOMIC DNA]</scope>
    <source>
        <strain evidence="5 6">MCA 4186</strain>
    </source>
</reference>
<feature type="compositionally biased region" description="Low complexity" evidence="3">
    <location>
        <begin position="57"/>
        <end position="80"/>
    </location>
</feature>
<name>A0A316ZHC7_9BASI</name>
<evidence type="ECO:0000256" key="3">
    <source>
        <dbReference type="SAM" id="MobiDB-lite"/>
    </source>
</evidence>
<keyword evidence="6" id="KW-1185">Reference proteome</keyword>
<feature type="compositionally biased region" description="Basic residues" evidence="3">
    <location>
        <begin position="254"/>
        <end position="263"/>
    </location>
</feature>
<gene>
    <name evidence="5" type="ORF">FA09DRAFT_336317</name>
</gene>
<feature type="region of interest" description="Disordered" evidence="3">
    <location>
        <begin position="138"/>
        <end position="209"/>
    </location>
</feature>
<keyword evidence="2" id="KW-0539">Nucleus</keyword>
<accession>A0A316ZHC7</accession>
<dbReference type="InterPro" id="IPR002999">
    <property type="entry name" value="Tudor"/>
</dbReference>
<protein>
    <recommendedName>
        <fullName evidence="4">Tudor domain-containing protein</fullName>
    </recommendedName>
</protein>
<evidence type="ECO:0000313" key="5">
    <source>
        <dbReference type="EMBL" id="PWO00922.1"/>
    </source>
</evidence>
<sequence>MDSSELATYEFQLSQVAEALAADPGNSELQNLHAELENLISLSRELAAGPSSSPKRAATMASAAAPAAPAAAKVQSPHAAEGVKKEARKYAAGEEVLAKYNADGRWYPARITSVGGSAANAVYSIVFKGYNTTEQVSGSALRPARPDAPSASASTSASTSTAGLKRGQPLLTPEEEAERERKRKRNEKKTERSESKTAAAKEKATSWQKFAKKGAKKGYGIAGAEGKSMFKTPDDPLARVGVVGAGKGMQKTEARKRHVYDEE</sequence>
<dbReference type="PANTHER" id="PTHR46297:SF2">
    <property type="entry name" value="TUDOR DOMAIN-CONTAINING PROTEIN"/>
    <property type="match status" value="1"/>
</dbReference>
<dbReference type="Proteomes" id="UP000245946">
    <property type="component" value="Unassembled WGS sequence"/>
</dbReference>
<dbReference type="PANTHER" id="PTHR46297">
    <property type="entry name" value="ZINC FINGER CCCH-TYPE WITH G PATCH DOMAIN-CONTAINING PROTEIN"/>
    <property type="match status" value="1"/>
</dbReference>
<dbReference type="InterPro" id="IPR014002">
    <property type="entry name" value="Agenet_dom_plant"/>
</dbReference>
<feature type="region of interest" description="Disordered" evidence="3">
    <location>
        <begin position="241"/>
        <end position="263"/>
    </location>
</feature>
<dbReference type="PROSITE" id="PS50304">
    <property type="entry name" value="TUDOR"/>
    <property type="match status" value="1"/>
</dbReference>
<dbReference type="EMBL" id="KZ819284">
    <property type="protein sequence ID" value="PWO00922.1"/>
    <property type="molecule type" value="Genomic_DNA"/>
</dbReference>
<feature type="region of interest" description="Disordered" evidence="3">
    <location>
        <begin position="47"/>
        <end position="80"/>
    </location>
</feature>
<dbReference type="GeneID" id="37271414"/>
<dbReference type="SMART" id="SM00333">
    <property type="entry name" value="TUDOR"/>
    <property type="match status" value="1"/>
</dbReference>
<dbReference type="SMART" id="SM00743">
    <property type="entry name" value="Agenet"/>
    <property type="match status" value="1"/>
</dbReference>
<feature type="domain" description="Tudor" evidence="4">
    <location>
        <begin position="89"/>
        <end position="151"/>
    </location>
</feature>